<accession>A0A1G2EVK7</accession>
<evidence type="ECO:0000313" key="1">
    <source>
        <dbReference type="EMBL" id="OGZ29773.1"/>
    </source>
</evidence>
<comment type="caution">
    <text evidence="1">The sequence shown here is derived from an EMBL/GenBank/DDBJ whole genome shotgun (WGS) entry which is preliminary data.</text>
</comment>
<reference evidence="1 2" key="1">
    <citation type="journal article" date="2016" name="Nat. Commun.">
        <title>Thousands of microbial genomes shed light on interconnected biogeochemical processes in an aquifer system.</title>
        <authorList>
            <person name="Anantharaman K."/>
            <person name="Brown C.T."/>
            <person name="Hug L.A."/>
            <person name="Sharon I."/>
            <person name="Castelle C.J."/>
            <person name="Probst A.J."/>
            <person name="Thomas B.C."/>
            <person name="Singh A."/>
            <person name="Wilkins M.J."/>
            <person name="Karaoz U."/>
            <person name="Brodie E.L."/>
            <person name="Williams K.H."/>
            <person name="Hubbard S.S."/>
            <person name="Banfield J.F."/>
        </authorList>
    </citation>
    <scope>NUCLEOTIDE SEQUENCE [LARGE SCALE GENOMIC DNA]</scope>
</reference>
<sequence length="267" mass="31192">MTFYSFIYIIIDENRFLSTNPNRRNRMVEILLEHITAGVILFKPSFEEILLVKNNSYGGKQSGWGFTQGRTTIRDLVTKLRDDQKKGRTRLIYQGSGLKKELANLGNLDGDSMRIWLGLSEEMRNAMLLDKAGVEAHDESGIKKEEIEVLERFRFVRKYPLRNDDGKVVRDVFGRVKIDKEVDTVYFLCFTCAEGVPRKSYRKEISGSGWFKIPDLPPDMYKSHREFLMSQNFWNRVGYWKEKYAPIAKARQEPDYEAIFKGMGREE</sequence>
<name>A0A1G2EVK7_9BACT</name>
<organism evidence="1 2">
    <name type="scientific">Candidatus Niyogibacteria bacterium RIFCSPLOWO2_01_FULL_45_48</name>
    <dbReference type="NCBI Taxonomy" id="1801724"/>
    <lineage>
        <taxon>Bacteria</taxon>
        <taxon>Candidatus Niyogiibacteriota</taxon>
    </lineage>
</organism>
<dbReference type="AlphaFoldDB" id="A0A1G2EVK7"/>
<dbReference type="Proteomes" id="UP000177486">
    <property type="component" value="Unassembled WGS sequence"/>
</dbReference>
<gene>
    <name evidence="1" type="ORF">A2931_00540</name>
</gene>
<protein>
    <submittedName>
        <fullName evidence="1">Uncharacterized protein</fullName>
    </submittedName>
</protein>
<evidence type="ECO:0000313" key="2">
    <source>
        <dbReference type="Proteomes" id="UP000177486"/>
    </source>
</evidence>
<proteinExistence type="predicted"/>
<dbReference type="EMBL" id="MHMQ01000032">
    <property type="protein sequence ID" value="OGZ29773.1"/>
    <property type="molecule type" value="Genomic_DNA"/>
</dbReference>